<feature type="transmembrane region" description="Helical" evidence="1">
    <location>
        <begin position="264"/>
        <end position="285"/>
    </location>
</feature>
<feature type="transmembrane region" description="Helical" evidence="1">
    <location>
        <begin position="297"/>
        <end position="317"/>
    </location>
</feature>
<name>A0A4U6XJE0_9PEZI</name>
<proteinExistence type="predicted"/>
<reference evidence="2 3" key="1">
    <citation type="journal article" date="2019" name="PLoS ONE">
        <title>Comparative genome analysis indicates high evolutionary potential of pathogenicity genes in Colletotrichum tanaceti.</title>
        <authorList>
            <person name="Lelwala R.V."/>
            <person name="Korhonen P.K."/>
            <person name="Young N.D."/>
            <person name="Scott J.B."/>
            <person name="Ades P.A."/>
            <person name="Gasser R.B."/>
            <person name="Taylor P.W.J."/>
        </authorList>
    </citation>
    <scope>NUCLEOTIDE SEQUENCE [LARGE SCALE GENOMIC DNA]</scope>
    <source>
        <strain evidence="2">BRIP57314</strain>
    </source>
</reference>
<dbReference type="AlphaFoldDB" id="A0A4U6XJE0"/>
<feature type="transmembrane region" description="Helical" evidence="1">
    <location>
        <begin position="389"/>
        <end position="411"/>
    </location>
</feature>
<feature type="transmembrane region" description="Helical" evidence="1">
    <location>
        <begin position="167"/>
        <end position="189"/>
    </location>
</feature>
<accession>A0A4U6XJE0</accession>
<dbReference type="EMBL" id="PJEX01000077">
    <property type="protein sequence ID" value="TKW56108.1"/>
    <property type="molecule type" value="Genomic_DNA"/>
</dbReference>
<feature type="non-terminal residue" evidence="2">
    <location>
        <position position="1"/>
    </location>
</feature>
<evidence type="ECO:0000313" key="2">
    <source>
        <dbReference type="EMBL" id="TKW56108.1"/>
    </source>
</evidence>
<dbReference type="Proteomes" id="UP000310108">
    <property type="component" value="Unassembled WGS sequence"/>
</dbReference>
<gene>
    <name evidence="2" type="ORF">CTA1_8247</name>
</gene>
<evidence type="ECO:0000256" key="1">
    <source>
        <dbReference type="SAM" id="Phobius"/>
    </source>
</evidence>
<organism evidence="2 3">
    <name type="scientific">Colletotrichum tanaceti</name>
    <dbReference type="NCBI Taxonomy" id="1306861"/>
    <lineage>
        <taxon>Eukaryota</taxon>
        <taxon>Fungi</taxon>
        <taxon>Dikarya</taxon>
        <taxon>Ascomycota</taxon>
        <taxon>Pezizomycotina</taxon>
        <taxon>Sordariomycetes</taxon>
        <taxon>Hypocreomycetidae</taxon>
        <taxon>Glomerellales</taxon>
        <taxon>Glomerellaceae</taxon>
        <taxon>Colletotrichum</taxon>
        <taxon>Colletotrichum destructivum species complex</taxon>
    </lineage>
</organism>
<keyword evidence="1" id="KW-0812">Transmembrane</keyword>
<comment type="caution">
    <text evidence="2">The sequence shown here is derived from an EMBL/GenBank/DDBJ whole genome shotgun (WGS) entry which is preliminary data.</text>
</comment>
<protein>
    <submittedName>
        <fullName evidence="2">Uncharacterized protein</fullName>
    </submittedName>
</protein>
<feature type="transmembrane region" description="Helical" evidence="1">
    <location>
        <begin position="337"/>
        <end position="368"/>
    </location>
</feature>
<sequence length="489" mass="53896">GGQWTESRHHHHRIAVSISLTNTNVRKRTSTGNQHPKTYDWIYLASSFSGIRGSRQKASKSRAMSILPGTTTQPWTSFDVAANCSLTGNYFAWVVTQDNEPSFPQVANFWRMTVGLDGAENLSDAVVIEWHEWARSNRSDLVRQVTVLDACRDELCRSIGSEIDGGLAGFGVLASYGLGAVLLTLYGAFALRGLFERRKTTTTLSEKPHTAPPDSDPGFLGRIDEALRCTTYDLFTAAAFLSLGFQATVIYSQTAPAAYRYHSSLQLIVSALAFYPLAAMLPLVLTPDRRSLLKGAILVALFVIHTAAWVLCANGAQEDDYHNEILMYLCPRNHPPQAVVLAAMFTMAAMVWMPPLFGVCLGVVLCFYRCNSRIMWQAKWLDRVTQGAVVLYAAANFVCMWGAWIALVVFIKGAPRRAEDVWNLGQALALTPWMPVLVEMASILCGKSHTPGTEAGVAGRLPRGFEVVRQEKVLHQQEDTALLDDSPVH</sequence>
<keyword evidence="1" id="KW-1133">Transmembrane helix</keyword>
<keyword evidence="1" id="KW-0472">Membrane</keyword>
<feature type="transmembrane region" description="Helical" evidence="1">
    <location>
        <begin position="232"/>
        <end position="252"/>
    </location>
</feature>
<keyword evidence="3" id="KW-1185">Reference proteome</keyword>
<dbReference type="STRING" id="1306861.A0A4U6XJE0"/>
<evidence type="ECO:0000313" key="3">
    <source>
        <dbReference type="Proteomes" id="UP000310108"/>
    </source>
</evidence>